<dbReference type="PANTHER" id="PTHR21245">
    <property type="entry name" value="HETEROGENEOUS NUCLEAR RIBONUCLEOPROTEIN"/>
    <property type="match status" value="1"/>
</dbReference>
<feature type="compositionally biased region" description="Basic and acidic residues" evidence="3">
    <location>
        <begin position="74"/>
        <end position="94"/>
    </location>
</feature>
<feature type="domain" description="RRM" evidence="4">
    <location>
        <begin position="196"/>
        <end position="282"/>
    </location>
</feature>
<dbReference type="InterPro" id="IPR035979">
    <property type="entry name" value="RBD_domain_sf"/>
</dbReference>
<accession>A0A8S1IUB0</accession>
<dbReference type="Pfam" id="PF00076">
    <property type="entry name" value="RRM_1"/>
    <property type="match status" value="2"/>
</dbReference>
<dbReference type="CDD" id="cd00590">
    <property type="entry name" value="RRM_SF"/>
    <property type="match status" value="1"/>
</dbReference>
<dbReference type="Gene3D" id="3.30.70.330">
    <property type="match status" value="2"/>
</dbReference>
<feature type="compositionally biased region" description="Low complexity" evidence="3">
    <location>
        <begin position="63"/>
        <end position="73"/>
    </location>
</feature>
<proteinExistence type="predicted"/>
<dbReference type="InterPro" id="IPR000504">
    <property type="entry name" value="RRM_dom"/>
</dbReference>
<dbReference type="GO" id="GO:0003723">
    <property type="term" value="F:RNA binding"/>
    <property type="evidence" value="ECO:0007669"/>
    <property type="project" value="UniProtKB-UniRule"/>
</dbReference>
<evidence type="ECO:0000256" key="2">
    <source>
        <dbReference type="PROSITE-ProRule" id="PRU00176"/>
    </source>
</evidence>
<keyword evidence="1 2" id="KW-0694">RNA-binding</keyword>
<feature type="domain" description="RRM" evidence="4">
    <location>
        <begin position="112"/>
        <end position="194"/>
    </location>
</feature>
<keyword evidence="6" id="KW-1185">Reference proteome</keyword>
<dbReference type="SMART" id="SM00360">
    <property type="entry name" value="RRM"/>
    <property type="match status" value="2"/>
</dbReference>
<evidence type="ECO:0000313" key="6">
    <source>
        <dbReference type="Proteomes" id="UP000708148"/>
    </source>
</evidence>
<protein>
    <recommendedName>
        <fullName evidence="4">RRM domain-containing protein</fullName>
    </recommendedName>
</protein>
<dbReference type="EMBL" id="CAJHUC010000818">
    <property type="protein sequence ID" value="CAD7698386.1"/>
    <property type="molecule type" value="Genomic_DNA"/>
</dbReference>
<evidence type="ECO:0000259" key="4">
    <source>
        <dbReference type="PROSITE" id="PS50102"/>
    </source>
</evidence>
<gene>
    <name evidence="5" type="ORF">OSTQU699_LOCUS3747</name>
</gene>
<feature type="region of interest" description="Disordered" evidence="3">
    <location>
        <begin position="1"/>
        <end position="112"/>
    </location>
</feature>
<evidence type="ECO:0000256" key="3">
    <source>
        <dbReference type="SAM" id="MobiDB-lite"/>
    </source>
</evidence>
<evidence type="ECO:0000313" key="5">
    <source>
        <dbReference type="EMBL" id="CAD7698386.1"/>
    </source>
</evidence>
<reference evidence="5" key="1">
    <citation type="submission" date="2020-12" db="EMBL/GenBank/DDBJ databases">
        <authorList>
            <person name="Iha C."/>
        </authorList>
    </citation>
    <scope>NUCLEOTIDE SEQUENCE</scope>
</reference>
<dbReference type="InterPro" id="IPR012677">
    <property type="entry name" value="Nucleotide-bd_a/b_plait_sf"/>
</dbReference>
<dbReference type="AlphaFoldDB" id="A0A8S1IUB0"/>
<dbReference type="Proteomes" id="UP000708148">
    <property type="component" value="Unassembled WGS sequence"/>
</dbReference>
<comment type="caution">
    <text evidence="5">The sequence shown here is derived from an EMBL/GenBank/DDBJ whole genome shotgun (WGS) entry which is preliminary data.</text>
</comment>
<organism evidence="5 6">
    <name type="scientific">Ostreobium quekettii</name>
    <dbReference type="NCBI Taxonomy" id="121088"/>
    <lineage>
        <taxon>Eukaryota</taxon>
        <taxon>Viridiplantae</taxon>
        <taxon>Chlorophyta</taxon>
        <taxon>core chlorophytes</taxon>
        <taxon>Ulvophyceae</taxon>
        <taxon>TCBD clade</taxon>
        <taxon>Bryopsidales</taxon>
        <taxon>Ostreobineae</taxon>
        <taxon>Ostreobiaceae</taxon>
        <taxon>Ostreobium</taxon>
    </lineage>
</organism>
<dbReference type="OrthoDB" id="3800936at2759"/>
<dbReference type="SUPFAM" id="SSF54928">
    <property type="entry name" value="RNA-binding domain, RBD"/>
    <property type="match status" value="1"/>
</dbReference>
<name>A0A8S1IUB0_9CHLO</name>
<sequence length="301" mass="32476">MAGADGPDGEQVIEEAGQGSGDDAMDDLEADGEREEVNGEAGAEEEAAESGGQGERQGEQQEGEGMQVEGVGEADSKKVEDVKQDTKDTTKGEDGTGPPETDDFLSMPPHGTEVFVGGLAKSTTDAEIQEFCEQCGEVFSLRVPKDPGIPGQNRGYAFVTFKTTEQAATATEKLNQKELDAHPGKKVRVILSQVKNRLFIGNVPKDLKYEDLKKVLDGEVKGATQIELLMDREGNFNRGFAFVEFYNHAAADLARKILSRPDFRCWGCHGGAKSTIVHVMDRATSLFCPASVFWSHVIACA</sequence>
<evidence type="ECO:0000256" key="1">
    <source>
        <dbReference type="ARBA" id="ARBA00022884"/>
    </source>
</evidence>
<dbReference type="PROSITE" id="PS50102">
    <property type="entry name" value="RRM"/>
    <property type="match status" value="2"/>
</dbReference>
<feature type="compositionally biased region" description="Acidic residues" evidence="3">
    <location>
        <begin position="23"/>
        <end position="34"/>
    </location>
</feature>